<dbReference type="Pfam" id="PF13469">
    <property type="entry name" value="Sulfotransfer_3"/>
    <property type="match status" value="1"/>
</dbReference>
<dbReference type="Gene3D" id="1.25.40.10">
    <property type="entry name" value="Tetratricopeptide repeat domain"/>
    <property type="match status" value="1"/>
</dbReference>
<dbReference type="GO" id="GO:0008476">
    <property type="term" value="F:protein-tyrosine sulfotransferase activity"/>
    <property type="evidence" value="ECO:0007669"/>
    <property type="project" value="InterPro"/>
</dbReference>
<dbReference type="EMBL" id="SMTF01000005">
    <property type="protein sequence ID" value="TDK24459.1"/>
    <property type="molecule type" value="Genomic_DNA"/>
</dbReference>
<protein>
    <submittedName>
        <fullName evidence="2">Sulfotransferase family protein</fullName>
    </submittedName>
</protein>
<dbReference type="InterPro" id="IPR027417">
    <property type="entry name" value="P-loop_NTPase"/>
</dbReference>
<dbReference type="PANTHER" id="PTHR12788">
    <property type="entry name" value="PROTEIN-TYROSINE SULFOTRANSFERASE 2"/>
    <property type="match status" value="1"/>
</dbReference>
<evidence type="ECO:0000313" key="3">
    <source>
        <dbReference type="Proteomes" id="UP000294796"/>
    </source>
</evidence>
<accession>A0A4R5TTW2</accession>
<dbReference type="PANTHER" id="PTHR12788:SF10">
    <property type="entry name" value="PROTEIN-TYROSINE SULFOTRANSFERASE"/>
    <property type="match status" value="1"/>
</dbReference>
<dbReference type="AlphaFoldDB" id="A0A4R5TTW2"/>
<dbReference type="Proteomes" id="UP000294796">
    <property type="component" value="Unassembled WGS sequence"/>
</dbReference>
<dbReference type="RefSeq" id="WP_133321791.1">
    <property type="nucleotide sequence ID" value="NZ_SMTF01000005.1"/>
</dbReference>
<name>A0A4R5TTW2_9GAMM</name>
<proteinExistence type="predicted"/>
<reference evidence="2 3" key="1">
    <citation type="submission" date="2019-03" db="EMBL/GenBank/DDBJ databases">
        <title>Luteimonas zhaokaii sp.nov., isolated from the rectal contents of Plateau pika in Yushu, Qinghai Province, China.</title>
        <authorList>
            <person name="Zhang G."/>
        </authorList>
    </citation>
    <scope>NUCLEOTIDE SEQUENCE [LARGE SCALE GENOMIC DNA]</scope>
    <source>
        <strain evidence="2 3">B9</strain>
    </source>
</reference>
<sequence length="519" mass="58453">MTNGVMPHIDEWLSRARQAIAARDMAGATAHYRKVLESGENPEAFLHLSSFEARANDNYRKGREYALRALPSATGLPALVPSVLLCLRHFEESAAMRRYIDASPFLRGMADPKTLHLVSAQLSWLGDQASAIDFVTLAMRQAPQMPSLRLARATMELFLGRFDDAEADIMACLRQDPGYANAYWVLAWMRKWNADNHHVDAIRRALDRPSQKAVDKTRLLYALHKELDDLGDVAGAFAALDTASRMHRAAHGYDMEDTRRLFSKLKQMPVQPPVAARGEGFTPVFIVGMYRSGTTLLEQLMGGDPGVFNAGELHDMAARIRLATDHYFPSAIDPVAIDRVPGVDFAELGRQYMQGVAWRLNGHTHITDKWPPNHMNVGFICQAMPHAKIIHMSRDPVETCFSNFRELFAHAAAYSYDQVELADYNNQYRDLMQHWHSMFPGRILDVTYADLTRNTEATMRKVADFCGFPFTDKLLQPDSHGKSVATASAVQVREKVVVRDVPKWAPYEKYLQPLIDGLH</sequence>
<evidence type="ECO:0000256" key="1">
    <source>
        <dbReference type="ARBA" id="ARBA00022679"/>
    </source>
</evidence>
<organism evidence="2 3">
    <name type="scientific">Luteimonas aestuarii</name>
    <dbReference type="NCBI Taxonomy" id="453837"/>
    <lineage>
        <taxon>Bacteria</taxon>
        <taxon>Pseudomonadati</taxon>
        <taxon>Pseudomonadota</taxon>
        <taxon>Gammaproteobacteria</taxon>
        <taxon>Lysobacterales</taxon>
        <taxon>Lysobacteraceae</taxon>
        <taxon>Luteimonas</taxon>
    </lineage>
</organism>
<dbReference type="Gene3D" id="3.40.50.300">
    <property type="entry name" value="P-loop containing nucleotide triphosphate hydrolases"/>
    <property type="match status" value="1"/>
</dbReference>
<dbReference type="InterPro" id="IPR026634">
    <property type="entry name" value="TPST-like"/>
</dbReference>
<dbReference type="SUPFAM" id="SSF48452">
    <property type="entry name" value="TPR-like"/>
    <property type="match status" value="1"/>
</dbReference>
<comment type="caution">
    <text evidence="2">The sequence shown here is derived from an EMBL/GenBank/DDBJ whole genome shotgun (WGS) entry which is preliminary data.</text>
</comment>
<dbReference type="InterPro" id="IPR011990">
    <property type="entry name" value="TPR-like_helical_dom_sf"/>
</dbReference>
<keyword evidence="1 2" id="KW-0808">Transferase</keyword>
<dbReference type="OrthoDB" id="9766687at2"/>
<gene>
    <name evidence="2" type="ORF">E2F46_09270</name>
</gene>
<dbReference type="SUPFAM" id="SSF52540">
    <property type="entry name" value="P-loop containing nucleoside triphosphate hydrolases"/>
    <property type="match status" value="1"/>
</dbReference>
<evidence type="ECO:0000313" key="2">
    <source>
        <dbReference type="EMBL" id="TDK24459.1"/>
    </source>
</evidence>
<keyword evidence="3" id="KW-1185">Reference proteome</keyword>